<protein>
    <recommendedName>
        <fullName evidence="3">Protein kinase domain-containing protein</fullName>
    </recommendedName>
</protein>
<dbReference type="Proteomes" id="UP001396898">
    <property type="component" value="Unassembled WGS sequence"/>
</dbReference>
<evidence type="ECO:0000259" key="3">
    <source>
        <dbReference type="PROSITE" id="PS50011"/>
    </source>
</evidence>
<gene>
    <name evidence="4" type="ORF">PG991_001581</name>
</gene>
<keyword evidence="1" id="KW-0547">Nucleotide-binding</keyword>
<accession>A0ABR1SQ39</accession>
<dbReference type="InterPro" id="IPR000719">
    <property type="entry name" value="Prot_kinase_dom"/>
</dbReference>
<dbReference type="InterPro" id="IPR011009">
    <property type="entry name" value="Kinase-like_dom_sf"/>
</dbReference>
<feature type="binding site" evidence="1">
    <location>
        <position position="155"/>
    </location>
    <ligand>
        <name>ATP</name>
        <dbReference type="ChEBI" id="CHEBI:30616"/>
    </ligand>
</feature>
<feature type="compositionally biased region" description="Basic residues" evidence="2">
    <location>
        <begin position="549"/>
        <end position="558"/>
    </location>
</feature>
<organism evidence="4 5">
    <name type="scientific">Apiospora marii</name>
    <dbReference type="NCBI Taxonomy" id="335849"/>
    <lineage>
        <taxon>Eukaryota</taxon>
        <taxon>Fungi</taxon>
        <taxon>Dikarya</taxon>
        <taxon>Ascomycota</taxon>
        <taxon>Pezizomycotina</taxon>
        <taxon>Sordariomycetes</taxon>
        <taxon>Xylariomycetidae</taxon>
        <taxon>Amphisphaeriales</taxon>
        <taxon>Apiosporaceae</taxon>
        <taxon>Apiospora</taxon>
    </lineage>
</organism>
<dbReference type="InterPro" id="IPR029226">
    <property type="entry name" value="Ecp2-like"/>
</dbReference>
<keyword evidence="1" id="KW-0067">ATP-binding</keyword>
<dbReference type="Pfam" id="PF14856">
    <property type="entry name" value="Hce2"/>
    <property type="match status" value="1"/>
</dbReference>
<feature type="domain" description="Protein kinase" evidence="3">
    <location>
        <begin position="122"/>
        <end position="458"/>
    </location>
</feature>
<evidence type="ECO:0000256" key="2">
    <source>
        <dbReference type="SAM" id="MobiDB-lite"/>
    </source>
</evidence>
<feature type="compositionally biased region" description="Acidic residues" evidence="2">
    <location>
        <begin position="509"/>
        <end position="521"/>
    </location>
</feature>
<feature type="region of interest" description="Disordered" evidence="2">
    <location>
        <begin position="332"/>
        <end position="355"/>
    </location>
</feature>
<evidence type="ECO:0000256" key="1">
    <source>
        <dbReference type="PROSITE-ProRule" id="PRU10141"/>
    </source>
</evidence>
<dbReference type="PROSITE" id="PS50011">
    <property type="entry name" value="PROTEIN_KINASE_DOM"/>
    <property type="match status" value="1"/>
</dbReference>
<dbReference type="PROSITE" id="PS00107">
    <property type="entry name" value="PROTEIN_KINASE_ATP"/>
    <property type="match status" value="1"/>
</dbReference>
<feature type="region of interest" description="Disordered" evidence="2">
    <location>
        <begin position="496"/>
        <end position="558"/>
    </location>
</feature>
<dbReference type="EMBL" id="JAQQWI010000004">
    <property type="protein sequence ID" value="KAK8036444.1"/>
    <property type="molecule type" value="Genomic_DNA"/>
</dbReference>
<keyword evidence="5" id="KW-1185">Reference proteome</keyword>
<reference evidence="4 5" key="1">
    <citation type="submission" date="2023-01" db="EMBL/GenBank/DDBJ databases">
        <title>Analysis of 21 Apiospora genomes using comparative genomics revels a genus with tremendous synthesis potential of carbohydrate active enzymes and secondary metabolites.</title>
        <authorList>
            <person name="Sorensen T."/>
        </authorList>
    </citation>
    <scope>NUCLEOTIDE SEQUENCE [LARGE SCALE GENOMIC DNA]</scope>
    <source>
        <strain evidence="4 5">CBS 20057</strain>
    </source>
</reference>
<comment type="caution">
    <text evidence="4">The sequence shown here is derived from an EMBL/GenBank/DDBJ whole genome shotgun (WGS) entry which is preliminary data.</text>
</comment>
<name>A0ABR1SQ39_9PEZI</name>
<proteinExistence type="predicted"/>
<dbReference type="InterPro" id="IPR017441">
    <property type="entry name" value="Protein_kinase_ATP_BS"/>
</dbReference>
<dbReference type="Gene3D" id="1.10.510.10">
    <property type="entry name" value="Transferase(Phosphotransferase) domain 1"/>
    <property type="match status" value="1"/>
</dbReference>
<evidence type="ECO:0000313" key="5">
    <source>
        <dbReference type="Proteomes" id="UP001396898"/>
    </source>
</evidence>
<evidence type="ECO:0000313" key="4">
    <source>
        <dbReference type="EMBL" id="KAK8036444.1"/>
    </source>
</evidence>
<sequence length="558" mass="62424">MSTFEDQTSDASPSVADCMTMVNNIRGKQGGREIENVIGSQHEIGHSPNFECKCGVQGKGKNGNIDLYVGAQDIVDIVEDAIKQYDAGTKGRMSSMASDDQFRSSITESKLTTYFSARPNNFQFERWLGSGAGANAYLVRYRKQAGDRWDRIVVKTPLGIAETGYDEDPFGVGFGVEEFKEERKLLDTIRTRHLVRLIKFSSRDDPLRQNGADDFFKRWIYLEYLPHGTPTELARKCEAHEVAHLPNRLLWRVFMCLIRACVAMAYVPDAPVDRYDENEEPCPVDDRSIGYTHNDMHSDNIMIGDMLNDPNDIEHSISPVVKFIDLELPVRISPSSSNTNDPPTQTHSAGGEGKGVQRNLELVSSNMAELILFKSFFNIGYGEAPTGTDSNAVWFEPGGHRDGFATTAQPLLPDPDDMFTQMPAPWLDPDLRRLLCECAAVKETQRPRLRGDLLPEVLEAIETRDADYYRDKDYCDDADAEEDDAILNLLQRVLGAARPASPRPGPRPDEDEAGEGPESMDVDAPAAGPSRRRRDSDGRSASPESSGQRFRRYNFRPR</sequence>
<dbReference type="SUPFAM" id="SSF56112">
    <property type="entry name" value="Protein kinase-like (PK-like)"/>
    <property type="match status" value="1"/>
</dbReference>
<feature type="compositionally biased region" description="Low complexity" evidence="2">
    <location>
        <begin position="333"/>
        <end position="344"/>
    </location>
</feature>